<keyword evidence="5" id="KW-0378">Hydrolase</keyword>
<dbReference type="EMBL" id="QXGB01000484">
    <property type="protein sequence ID" value="KAE9213247.1"/>
    <property type="molecule type" value="Genomic_DNA"/>
</dbReference>
<evidence type="ECO:0000313" key="16">
    <source>
        <dbReference type="Proteomes" id="UP000440367"/>
    </source>
</evidence>
<evidence type="ECO:0000256" key="5">
    <source>
        <dbReference type="ARBA" id="ARBA00022801"/>
    </source>
</evidence>
<evidence type="ECO:0000256" key="3">
    <source>
        <dbReference type="ARBA" id="ARBA00022722"/>
    </source>
</evidence>
<feature type="domain" description="Integrase zinc-binding" evidence="10">
    <location>
        <begin position="379"/>
        <end position="427"/>
    </location>
</feature>
<evidence type="ECO:0000256" key="4">
    <source>
        <dbReference type="ARBA" id="ARBA00022759"/>
    </source>
</evidence>
<dbReference type="Proteomes" id="UP000476176">
    <property type="component" value="Unassembled WGS sequence"/>
</dbReference>
<dbReference type="GO" id="GO:0004519">
    <property type="term" value="F:endonuclease activity"/>
    <property type="evidence" value="ECO:0007669"/>
    <property type="project" value="UniProtKB-KW"/>
</dbReference>
<evidence type="ECO:0000259" key="10">
    <source>
        <dbReference type="Pfam" id="PF17921"/>
    </source>
</evidence>
<dbReference type="PANTHER" id="PTHR37984">
    <property type="entry name" value="PROTEIN CBG26694"/>
    <property type="match status" value="1"/>
</dbReference>
<keyword evidence="6" id="KW-0695">RNA-directed DNA polymerase</keyword>
<evidence type="ECO:0000256" key="2">
    <source>
        <dbReference type="ARBA" id="ARBA00022695"/>
    </source>
</evidence>
<keyword evidence="15" id="KW-1185">Reference proteome</keyword>
<dbReference type="Gene3D" id="3.10.10.10">
    <property type="entry name" value="HIV Type 1 Reverse Transcriptase, subunit A, domain 1"/>
    <property type="match status" value="1"/>
</dbReference>
<evidence type="ECO:0000256" key="7">
    <source>
        <dbReference type="SAM" id="MobiDB-lite"/>
    </source>
</evidence>
<dbReference type="CDD" id="cd01647">
    <property type="entry name" value="RT_LTR"/>
    <property type="match status" value="1"/>
</dbReference>
<evidence type="ECO:0000313" key="13">
    <source>
        <dbReference type="EMBL" id="KAE9235094.1"/>
    </source>
</evidence>
<gene>
    <name evidence="14" type="ORF">PF002_g9116</name>
    <name evidence="13" type="ORF">PF004_g9207</name>
    <name evidence="12" type="ORF">PF005_g10275</name>
    <name evidence="11" type="ORF">PF011_g9145</name>
</gene>
<dbReference type="CDD" id="cd09274">
    <property type="entry name" value="RNase_HI_RT_Ty3"/>
    <property type="match status" value="1"/>
</dbReference>
<dbReference type="Gene3D" id="1.10.340.70">
    <property type="match status" value="1"/>
</dbReference>
<accession>A0A6A3L7D0</accession>
<reference evidence="17 18" key="1">
    <citation type="submission" date="2018-09" db="EMBL/GenBank/DDBJ databases">
        <title>Genomic investigation of the strawberry pathogen Phytophthora fragariae indicates pathogenicity is determined by transcriptional variation in three key races.</title>
        <authorList>
            <person name="Adams T.M."/>
            <person name="Armitage A.D."/>
            <person name="Sobczyk M.K."/>
            <person name="Bates H.J."/>
            <person name="Dunwell J.M."/>
            <person name="Nellist C.F."/>
            <person name="Harrison R.J."/>
        </authorList>
    </citation>
    <scope>NUCLEOTIDE SEQUENCE [LARGE SCALE GENOMIC DNA]</scope>
    <source>
        <strain evidence="14 16">BC-1</strain>
        <strain evidence="13 18">BC-23</strain>
        <strain evidence="12 15">NOV-27</strain>
        <strain evidence="11 17">SCRP245</strain>
    </source>
</reference>
<evidence type="ECO:0000313" key="17">
    <source>
        <dbReference type="Proteomes" id="UP000460718"/>
    </source>
</evidence>
<dbReference type="Pfam" id="PF17917">
    <property type="entry name" value="RT_RNaseH"/>
    <property type="match status" value="1"/>
</dbReference>
<dbReference type="InterPro" id="IPR000477">
    <property type="entry name" value="RT_dom"/>
</dbReference>
<feature type="domain" description="Reverse transcriptase" evidence="8">
    <location>
        <begin position="5"/>
        <end position="108"/>
    </location>
</feature>
<keyword evidence="4" id="KW-0255">Endonuclease</keyword>
<keyword evidence="3" id="KW-0540">Nuclease</keyword>
<sequence>MRESDITLTAVSTPSGMLWEWLVMHQGLSNAPATFNCLVTQLFRPMQAFAQTYFDDIFVHSRAEAGQTAMEVNIQHLGRVFEVMRANKLYANIDKCVFAAEEIKVLGCFVSSAGVRAGPEKVKAIAAWPPPRSQKDLRQCLGLANYLYKYSAGYAVLARPLSDLLKKNADWRWERRNLDAFDDIKASLQRAPADDEGRERVISFQSRQLKAAERNYPVHDKELLAMKYALVKFRVHHLGSKPFVVYTYHASLRTAVNTPHLSQRMARWLSFFAEYNFRVEYKPGKLNVHADALSRRPDYELAHIRRVTTDLYDRIRLGYRDDASLGPLVWFLAAGSDAKVEWLTPRQRARLHRYEWADGLLQYQVEHEDPPRIVVPNDEEAHDASSSGHRGRGKTYASVSQTFWWRHMYKWVATYVRTCETCQRVKPAGHASAPLQSLPVLLEVDESRLCLRTSGR</sequence>
<dbReference type="Proteomes" id="UP000460718">
    <property type="component" value="Unassembled WGS sequence"/>
</dbReference>
<dbReference type="InterPro" id="IPR043128">
    <property type="entry name" value="Rev_trsase/Diguanyl_cyclase"/>
</dbReference>
<evidence type="ECO:0000313" key="14">
    <source>
        <dbReference type="EMBL" id="KAE9241700.1"/>
    </source>
</evidence>
<dbReference type="OrthoDB" id="116867at2759"/>
<dbReference type="PANTHER" id="PTHR37984:SF5">
    <property type="entry name" value="PROTEIN NYNRIN-LIKE"/>
    <property type="match status" value="1"/>
</dbReference>
<evidence type="ECO:0008006" key="19">
    <source>
        <dbReference type="Google" id="ProtNLM"/>
    </source>
</evidence>
<dbReference type="GO" id="GO:0016787">
    <property type="term" value="F:hydrolase activity"/>
    <property type="evidence" value="ECO:0007669"/>
    <property type="project" value="UniProtKB-KW"/>
</dbReference>
<dbReference type="InterPro" id="IPR041588">
    <property type="entry name" value="Integrase_H2C2"/>
</dbReference>
<feature type="domain" description="Reverse transcriptase RNase H-like" evidence="9">
    <location>
        <begin position="193"/>
        <end position="275"/>
    </location>
</feature>
<dbReference type="SUPFAM" id="SSF56672">
    <property type="entry name" value="DNA/RNA polymerases"/>
    <property type="match status" value="1"/>
</dbReference>
<organism evidence="11 17">
    <name type="scientific">Phytophthora fragariae</name>
    <dbReference type="NCBI Taxonomy" id="53985"/>
    <lineage>
        <taxon>Eukaryota</taxon>
        <taxon>Sar</taxon>
        <taxon>Stramenopiles</taxon>
        <taxon>Oomycota</taxon>
        <taxon>Peronosporomycetes</taxon>
        <taxon>Peronosporales</taxon>
        <taxon>Peronosporaceae</taxon>
        <taxon>Phytophthora</taxon>
    </lineage>
</organism>
<dbReference type="EMBL" id="QXGD01000369">
    <property type="protein sequence ID" value="KAE9241700.1"/>
    <property type="molecule type" value="Genomic_DNA"/>
</dbReference>
<evidence type="ECO:0000259" key="8">
    <source>
        <dbReference type="Pfam" id="PF00078"/>
    </source>
</evidence>
<dbReference type="Proteomes" id="UP000440367">
    <property type="component" value="Unassembled WGS sequence"/>
</dbReference>
<keyword evidence="1" id="KW-0808">Transferase</keyword>
<dbReference type="InterPro" id="IPR050951">
    <property type="entry name" value="Retrovirus_Pol_polyprotein"/>
</dbReference>
<dbReference type="InterPro" id="IPR043502">
    <property type="entry name" value="DNA/RNA_pol_sf"/>
</dbReference>
<keyword evidence="2" id="KW-0548">Nucleotidyltransferase</keyword>
<evidence type="ECO:0000256" key="1">
    <source>
        <dbReference type="ARBA" id="ARBA00022679"/>
    </source>
</evidence>
<evidence type="ECO:0000259" key="9">
    <source>
        <dbReference type="Pfam" id="PF17917"/>
    </source>
</evidence>
<evidence type="ECO:0000313" key="15">
    <source>
        <dbReference type="Proteomes" id="UP000433483"/>
    </source>
</evidence>
<comment type="caution">
    <text evidence="11">The sequence shown here is derived from an EMBL/GenBank/DDBJ whole genome shotgun (WGS) entry which is preliminary data.</text>
</comment>
<dbReference type="Pfam" id="PF17921">
    <property type="entry name" value="Integrase_H2C2"/>
    <property type="match status" value="1"/>
</dbReference>
<dbReference type="InterPro" id="IPR041373">
    <property type="entry name" value="RT_RNaseH"/>
</dbReference>
<proteinExistence type="predicted"/>
<dbReference type="Proteomes" id="UP000433483">
    <property type="component" value="Unassembled WGS sequence"/>
</dbReference>
<dbReference type="GO" id="GO:0003964">
    <property type="term" value="F:RNA-directed DNA polymerase activity"/>
    <property type="evidence" value="ECO:0007669"/>
    <property type="project" value="UniProtKB-KW"/>
</dbReference>
<feature type="region of interest" description="Disordered" evidence="7">
    <location>
        <begin position="375"/>
        <end position="394"/>
    </location>
</feature>
<protein>
    <recommendedName>
        <fullName evidence="19">Reverse transcriptase domain-containing protein</fullName>
    </recommendedName>
</protein>
<evidence type="ECO:0000256" key="6">
    <source>
        <dbReference type="ARBA" id="ARBA00022918"/>
    </source>
</evidence>
<dbReference type="EMBL" id="QXFW01000446">
    <property type="protein sequence ID" value="KAE9011944.1"/>
    <property type="molecule type" value="Genomic_DNA"/>
</dbReference>
<dbReference type="Pfam" id="PF00078">
    <property type="entry name" value="RVT_1"/>
    <property type="match status" value="1"/>
</dbReference>
<dbReference type="AlphaFoldDB" id="A0A6A3L7D0"/>
<dbReference type="EMBL" id="QXGC01000446">
    <property type="protein sequence ID" value="KAE9235094.1"/>
    <property type="molecule type" value="Genomic_DNA"/>
</dbReference>
<evidence type="ECO:0000313" key="11">
    <source>
        <dbReference type="EMBL" id="KAE9011944.1"/>
    </source>
</evidence>
<evidence type="ECO:0000313" key="12">
    <source>
        <dbReference type="EMBL" id="KAE9213247.1"/>
    </source>
</evidence>
<evidence type="ECO:0000313" key="18">
    <source>
        <dbReference type="Proteomes" id="UP000476176"/>
    </source>
</evidence>
<dbReference type="Gene3D" id="3.30.70.270">
    <property type="match status" value="2"/>
</dbReference>
<name>A0A6A3L7D0_9STRA</name>